<gene>
    <name evidence="2" type="ORF">OP10G_2517</name>
</gene>
<feature type="transmembrane region" description="Helical" evidence="1">
    <location>
        <begin position="285"/>
        <end position="308"/>
    </location>
</feature>
<dbReference type="STRING" id="661478.OP10G_2517"/>
<evidence type="ECO:0000256" key="1">
    <source>
        <dbReference type="SAM" id="Phobius"/>
    </source>
</evidence>
<sequence length="554" mass="60867">MTGVSLVQMFVHRYRWVYPAVAIYLTLLACIVRVPDSVMNPVLKGLLSIPFFFGMIATLAAFSNPESDLTSEASGYPPFLLRMPMRSIALALWPMLAGVLWGIGSWLGIAVLFLIPLGAQITNGDLVWSSAMIGALVVTFQALLWMPVRSGKLRLAVGLSVPLALLCGGLSLGMQHVDVETITLLFVLEGFAAGALAVNAVVRARTVGTVRVPLVAKPRLNVNRKAKAPFATPYAAQYWLEWHRQGRLLPILTGVALVLISVPLVREHDLYEQYYQGHMIMVNTWSWAMLPSLPWIPLLISTIIGMGVKKSDMRSEEGVYHLYYATRPIDSSEMLRAKYAAIGRGVLISWGMTIAVAFAWLSEIASDGVLRMPTWMFILRWTPVSQLALYAAMIVLAAVWTWRNQAIGAFVDFLPSRIAARLYPVAVTLLGAIYFSLFALSNQFLQRPESIWLVGPAFSLALGLKVWSAFLVKNKLATLRPSEGDFAGRAFASWLKVGAVTSLLFLWVANFYSSVGANVPILSPPVAVLAAFLVAPLVRPMAARLAIEQGRHQR</sequence>
<feature type="transmembrane region" description="Helical" evidence="1">
    <location>
        <begin position="381"/>
        <end position="402"/>
    </location>
</feature>
<feature type="transmembrane region" description="Helical" evidence="1">
    <location>
        <begin position="451"/>
        <end position="472"/>
    </location>
</feature>
<feature type="transmembrane region" description="Helical" evidence="1">
    <location>
        <begin position="248"/>
        <end position="265"/>
    </location>
</feature>
<feature type="transmembrane region" description="Helical" evidence="1">
    <location>
        <begin position="127"/>
        <end position="148"/>
    </location>
</feature>
<feature type="transmembrane region" description="Helical" evidence="1">
    <location>
        <begin position="341"/>
        <end position="361"/>
    </location>
</feature>
<keyword evidence="1" id="KW-1133">Transmembrane helix</keyword>
<proteinExistence type="predicted"/>
<reference evidence="2 3" key="1">
    <citation type="journal article" date="2014" name="PLoS ONE">
        <title>The first complete genome sequence of the class fimbriimonadia in the phylum armatimonadetes.</title>
        <authorList>
            <person name="Hu Z.Y."/>
            <person name="Wang Y.Z."/>
            <person name="Im W.T."/>
            <person name="Wang S.Y."/>
            <person name="Zhao G.P."/>
            <person name="Zheng H.J."/>
            <person name="Quan Z.X."/>
        </authorList>
    </citation>
    <scope>NUCLEOTIDE SEQUENCE [LARGE SCALE GENOMIC DNA]</scope>
    <source>
        <strain evidence="2">Gsoil 348</strain>
    </source>
</reference>
<dbReference type="eggNOG" id="ENOG5033IIJ">
    <property type="taxonomic scope" value="Bacteria"/>
</dbReference>
<dbReference type="HOGENOM" id="CLU_491561_0_0_0"/>
<feature type="transmembrane region" description="Helical" evidence="1">
    <location>
        <begin position="155"/>
        <end position="175"/>
    </location>
</feature>
<organism evidence="2 3">
    <name type="scientific">Fimbriimonas ginsengisoli Gsoil 348</name>
    <dbReference type="NCBI Taxonomy" id="661478"/>
    <lineage>
        <taxon>Bacteria</taxon>
        <taxon>Bacillati</taxon>
        <taxon>Armatimonadota</taxon>
        <taxon>Fimbriimonadia</taxon>
        <taxon>Fimbriimonadales</taxon>
        <taxon>Fimbriimonadaceae</taxon>
        <taxon>Fimbriimonas</taxon>
    </lineage>
</organism>
<evidence type="ECO:0008006" key="4">
    <source>
        <dbReference type="Google" id="ProtNLM"/>
    </source>
</evidence>
<feature type="transmembrane region" description="Helical" evidence="1">
    <location>
        <begin position="90"/>
        <end position="115"/>
    </location>
</feature>
<dbReference type="Proteomes" id="UP000027982">
    <property type="component" value="Chromosome"/>
</dbReference>
<accession>A0A068NSY5</accession>
<feature type="transmembrane region" description="Helical" evidence="1">
    <location>
        <begin position="181"/>
        <end position="202"/>
    </location>
</feature>
<feature type="transmembrane region" description="Helical" evidence="1">
    <location>
        <begin position="422"/>
        <end position="445"/>
    </location>
</feature>
<name>A0A068NSY5_FIMGI</name>
<evidence type="ECO:0000313" key="3">
    <source>
        <dbReference type="Proteomes" id="UP000027982"/>
    </source>
</evidence>
<evidence type="ECO:0000313" key="2">
    <source>
        <dbReference type="EMBL" id="AIE85885.1"/>
    </source>
</evidence>
<dbReference type="EMBL" id="CP007139">
    <property type="protein sequence ID" value="AIE85885.1"/>
    <property type="molecule type" value="Genomic_DNA"/>
</dbReference>
<dbReference type="AlphaFoldDB" id="A0A068NSY5"/>
<feature type="transmembrane region" description="Helical" evidence="1">
    <location>
        <begin position="493"/>
        <end position="513"/>
    </location>
</feature>
<feature type="transmembrane region" description="Helical" evidence="1">
    <location>
        <begin position="519"/>
        <end position="538"/>
    </location>
</feature>
<keyword evidence="1" id="KW-0812">Transmembrane</keyword>
<feature type="transmembrane region" description="Helical" evidence="1">
    <location>
        <begin position="16"/>
        <end position="35"/>
    </location>
</feature>
<feature type="transmembrane region" description="Helical" evidence="1">
    <location>
        <begin position="41"/>
        <end position="62"/>
    </location>
</feature>
<protein>
    <recommendedName>
        <fullName evidence="4">ABC-2 type transport system permease protein</fullName>
    </recommendedName>
</protein>
<dbReference type="KEGG" id="fgi:OP10G_2517"/>
<keyword evidence="1" id="KW-0472">Membrane</keyword>
<dbReference type="RefSeq" id="WP_025225556.1">
    <property type="nucleotide sequence ID" value="NZ_CP007139.1"/>
</dbReference>
<keyword evidence="3" id="KW-1185">Reference proteome</keyword>
<dbReference type="OrthoDB" id="247969at2"/>